<dbReference type="AlphaFoldDB" id="A0A099J7N6"/>
<dbReference type="STRING" id="1001240.GY21_11210"/>
<evidence type="ECO:0000313" key="1">
    <source>
        <dbReference type="EMBL" id="KGJ73473.1"/>
    </source>
</evidence>
<accession>A0A099J7N6</accession>
<dbReference type="eggNOG" id="COG2057">
    <property type="taxonomic scope" value="Bacteria"/>
</dbReference>
<reference evidence="1 2" key="1">
    <citation type="submission" date="2014-08" db="EMBL/GenBank/DDBJ databases">
        <authorList>
            <person name="Sisinthy S."/>
        </authorList>
    </citation>
    <scope>NUCLEOTIDE SEQUENCE [LARGE SCALE GENOMIC DNA]</scope>
    <source>
        <strain evidence="1 2">RuG17</strain>
    </source>
</reference>
<gene>
    <name evidence="1" type="ORF">GY21_11210</name>
</gene>
<protein>
    <submittedName>
        <fullName evidence="1">Uncharacterized protein</fullName>
    </submittedName>
</protein>
<name>A0A099J7N6_9MICO</name>
<comment type="caution">
    <text evidence="1">The sequence shown here is derived from an EMBL/GenBank/DDBJ whole genome shotgun (WGS) entry which is preliminary data.</text>
</comment>
<sequence>MVTHGMPWRARNYLLSLIRNNLAARAAPITYVNLAIGLSLLITNLRPEGVQVAVHSRNAMPRVGPDPWEHEADPKLIKGPGRSEKLLHGATTEVTLLVPTPRNTITTQISIAVAA</sequence>
<keyword evidence="2" id="KW-1185">Reference proteome</keyword>
<evidence type="ECO:0000313" key="2">
    <source>
        <dbReference type="Proteomes" id="UP000029864"/>
    </source>
</evidence>
<dbReference type="Gene3D" id="3.40.1080.10">
    <property type="entry name" value="Glutaconate Coenzyme A-transferase"/>
    <property type="match status" value="1"/>
</dbReference>
<dbReference type="EMBL" id="JPXF01000043">
    <property type="protein sequence ID" value="KGJ73473.1"/>
    <property type="molecule type" value="Genomic_DNA"/>
</dbReference>
<organism evidence="1 2">
    <name type="scientific">Cryobacterium roopkundense</name>
    <dbReference type="NCBI Taxonomy" id="1001240"/>
    <lineage>
        <taxon>Bacteria</taxon>
        <taxon>Bacillati</taxon>
        <taxon>Actinomycetota</taxon>
        <taxon>Actinomycetes</taxon>
        <taxon>Micrococcales</taxon>
        <taxon>Microbacteriaceae</taxon>
        <taxon>Cryobacterium</taxon>
    </lineage>
</organism>
<proteinExistence type="predicted"/>
<dbReference type="Proteomes" id="UP000029864">
    <property type="component" value="Unassembled WGS sequence"/>
</dbReference>